<sequence length="74" mass="8307">MGKLEARFHQTTGKEPEYLFAIFGQFGASRLAEGVVPNFLVFRAECLGPQFDAEQLIIENFQAFPDSQIVDQVV</sequence>
<proteinExistence type="predicted"/>
<name>A0A831LUA3_9BACT</name>
<accession>A0A831LUA3</accession>
<organism evidence="1">
    <name type="scientific">Geoalkalibacter subterraneus</name>
    <dbReference type="NCBI Taxonomy" id="483547"/>
    <lineage>
        <taxon>Bacteria</taxon>
        <taxon>Pseudomonadati</taxon>
        <taxon>Thermodesulfobacteriota</taxon>
        <taxon>Desulfuromonadia</taxon>
        <taxon>Desulfuromonadales</taxon>
        <taxon>Geoalkalibacteraceae</taxon>
        <taxon>Geoalkalibacter</taxon>
    </lineage>
</organism>
<dbReference type="AlphaFoldDB" id="A0A831LUA3"/>
<dbReference type="EMBL" id="DSDO01000379">
    <property type="protein sequence ID" value="HDR47155.1"/>
    <property type="molecule type" value="Genomic_DNA"/>
</dbReference>
<gene>
    <name evidence="1" type="ORF">ENN94_05570</name>
</gene>
<dbReference type="Proteomes" id="UP000886162">
    <property type="component" value="Unassembled WGS sequence"/>
</dbReference>
<reference evidence="1" key="1">
    <citation type="journal article" date="2020" name="mSystems">
        <title>Genome- and Community-Level Interaction Insights into Carbon Utilization and Element Cycling Functions of Hydrothermarchaeota in Hydrothermal Sediment.</title>
        <authorList>
            <person name="Zhou Z."/>
            <person name="Liu Y."/>
            <person name="Xu W."/>
            <person name="Pan J."/>
            <person name="Luo Z.H."/>
            <person name="Li M."/>
        </authorList>
    </citation>
    <scope>NUCLEOTIDE SEQUENCE [LARGE SCALE GENOMIC DNA]</scope>
    <source>
        <strain evidence="1">SpSt-1220</strain>
    </source>
</reference>
<evidence type="ECO:0000313" key="1">
    <source>
        <dbReference type="EMBL" id="HDR47155.1"/>
    </source>
</evidence>
<comment type="caution">
    <text evidence="1">The sequence shown here is derived from an EMBL/GenBank/DDBJ whole genome shotgun (WGS) entry which is preliminary data.</text>
</comment>
<feature type="non-terminal residue" evidence="1">
    <location>
        <position position="74"/>
    </location>
</feature>
<protein>
    <submittedName>
        <fullName evidence="1">Uncharacterized protein</fullName>
    </submittedName>
</protein>